<comment type="caution">
    <text evidence="3">The sequence shown here is derived from an EMBL/GenBank/DDBJ whole genome shotgun (WGS) entry which is preliminary data.</text>
</comment>
<comment type="similarity">
    <text evidence="1">Belongs to the SIP oxidoreductase family.</text>
</comment>
<dbReference type="PANTHER" id="PTHR30157">
    <property type="entry name" value="FERRIC REDUCTASE, NADPH-DEPENDENT"/>
    <property type="match status" value="1"/>
</dbReference>
<evidence type="ECO:0000259" key="2">
    <source>
        <dbReference type="PROSITE" id="PS51384"/>
    </source>
</evidence>
<gene>
    <name evidence="3" type="primary">mxcB</name>
    <name evidence="4" type="ORF">GGQ86_003512</name>
    <name evidence="3" type="ORF">XFLAVUS301_34290</name>
</gene>
<dbReference type="PANTHER" id="PTHR30157:SF0">
    <property type="entry name" value="NADPH-DEPENDENT FERRIC-CHELATE REDUCTASE"/>
    <property type="match status" value="1"/>
</dbReference>
<dbReference type="InterPro" id="IPR039261">
    <property type="entry name" value="FNR_nucleotide-bd"/>
</dbReference>
<evidence type="ECO:0000313" key="5">
    <source>
        <dbReference type="Proteomes" id="UP001144397"/>
    </source>
</evidence>
<dbReference type="InterPro" id="IPR017927">
    <property type="entry name" value="FAD-bd_FR_type"/>
</dbReference>
<accession>A0A9W6CNQ6</accession>
<dbReference type="InterPro" id="IPR007037">
    <property type="entry name" value="SIP_rossman_dom"/>
</dbReference>
<evidence type="ECO:0000313" key="6">
    <source>
        <dbReference type="Proteomes" id="UP001245370"/>
    </source>
</evidence>
<dbReference type="GeneID" id="95764210"/>
<evidence type="ECO:0000313" key="4">
    <source>
        <dbReference type="EMBL" id="MDR6335022.1"/>
    </source>
</evidence>
<name>A0A9W6CNQ6_XANFL</name>
<dbReference type="CDD" id="cd06193">
    <property type="entry name" value="siderophore_interacting"/>
    <property type="match status" value="1"/>
</dbReference>
<dbReference type="InterPro" id="IPR013113">
    <property type="entry name" value="SIP_FAD-bd"/>
</dbReference>
<dbReference type="EMBL" id="BSDO01000005">
    <property type="protein sequence ID" value="GLI23755.1"/>
    <property type="molecule type" value="Genomic_DNA"/>
</dbReference>
<dbReference type="Proteomes" id="UP001144397">
    <property type="component" value="Unassembled WGS sequence"/>
</dbReference>
<sequence length="257" mass="28104">MKQTNTPLAGAERPVPPERRLRIAEVRKVTEVSPHMRRITLASAALMDFPVRRPAQWVKVFVPTVDGGKPNGRAYTIRHFRETLCEMDIDFVLHGDGPCSTWAQNAAPGEVVQIAGPRGGFRLDPDVSYLLIGGDETALPAIGAILETLPAGLSVDAFVEIPEDRDAQIIHSKADVEITWLPRGNDDAGLCSTLADAVTRAEVPQASGAVWFAAEASVARTVRRHFRIDRAIPPSRLVMSGYWKKGETDFKDSEGDQ</sequence>
<reference evidence="4 6" key="2">
    <citation type="submission" date="2023-07" db="EMBL/GenBank/DDBJ databases">
        <title>Genomic Encyclopedia of Type Strains, Phase IV (KMG-IV): sequencing the most valuable type-strain genomes for metagenomic binning, comparative biology and taxonomic classification.</title>
        <authorList>
            <person name="Goeker M."/>
        </authorList>
    </citation>
    <scope>NUCLEOTIDE SEQUENCE [LARGE SCALE GENOMIC DNA]</scope>
    <source>
        <strain evidence="4 6">DSM 338</strain>
    </source>
</reference>
<dbReference type="Gene3D" id="2.40.30.10">
    <property type="entry name" value="Translation factors"/>
    <property type="match status" value="1"/>
</dbReference>
<dbReference type="AlphaFoldDB" id="A0A9W6CNQ6"/>
<dbReference type="InterPro" id="IPR039374">
    <property type="entry name" value="SIP_fam"/>
</dbReference>
<dbReference type="Proteomes" id="UP001245370">
    <property type="component" value="Unassembled WGS sequence"/>
</dbReference>
<dbReference type="RefSeq" id="WP_281808603.1">
    <property type="nucleotide sequence ID" value="NZ_BSDO01000005.1"/>
</dbReference>
<proteinExistence type="inferred from homology"/>
<feature type="domain" description="FAD-binding FR-type" evidence="2">
    <location>
        <begin position="16"/>
        <end position="124"/>
    </location>
</feature>
<dbReference type="SUPFAM" id="SSF63380">
    <property type="entry name" value="Riboflavin synthase domain-like"/>
    <property type="match status" value="1"/>
</dbReference>
<protein>
    <submittedName>
        <fullName evidence="4">NADPH-dependent ferric siderophore reductase</fullName>
    </submittedName>
    <submittedName>
        <fullName evidence="3">Siderophore-interacting protein</fullName>
    </submittedName>
</protein>
<dbReference type="InterPro" id="IPR017938">
    <property type="entry name" value="Riboflavin_synthase-like_b-brl"/>
</dbReference>
<evidence type="ECO:0000313" key="3">
    <source>
        <dbReference type="EMBL" id="GLI23755.1"/>
    </source>
</evidence>
<dbReference type="Gene3D" id="3.40.50.80">
    <property type="entry name" value="Nucleotide-binding domain of ferredoxin-NADP reductase (FNR) module"/>
    <property type="match status" value="1"/>
</dbReference>
<keyword evidence="6" id="KW-1185">Reference proteome</keyword>
<reference evidence="3" key="1">
    <citation type="submission" date="2022-12" db="EMBL/GenBank/DDBJ databases">
        <title>Reference genome sequencing for broad-spectrum identification of bacterial and archaeal isolates by mass spectrometry.</title>
        <authorList>
            <person name="Sekiguchi Y."/>
            <person name="Tourlousse D.M."/>
        </authorList>
    </citation>
    <scope>NUCLEOTIDE SEQUENCE</scope>
    <source>
        <strain evidence="3">301</strain>
    </source>
</reference>
<dbReference type="Pfam" id="PF08021">
    <property type="entry name" value="FAD_binding_9"/>
    <property type="match status" value="2"/>
</dbReference>
<evidence type="ECO:0000256" key="1">
    <source>
        <dbReference type="ARBA" id="ARBA00035644"/>
    </source>
</evidence>
<dbReference type="EMBL" id="JAVDPY010000006">
    <property type="protein sequence ID" value="MDR6335022.1"/>
    <property type="molecule type" value="Genomic_DNA"/>
</dbReference>
<dbReference type="PROSITE" id="PS51384">
    <property type="entry name" value="FAD_FR"/>
    <property type="match status" value="1"/>
</dbReference>
<dbReference type="GO" id="GO:0016491">
    <property type="term" value="F:oxidoreductase activity"/>
    <property type="evidence" value="ECO:0007669"/>
    <property type="project" value="InterPro"/>
</dbReference>
<organism evidence="3 5">
    <name type="scientific">Xanthobacter flavus</name>
    <dbReference type="NCBI Taxonomy" id="281"/>
    <lineage>
        <taxon>Bacteria</taxon>
        <taxon>Pseudomonadati</taxon>
        <taxon>Pseudomonadota</taxon>
        <taxon>Alphaproteobacteria</taxon>
        <taxon>Hyphomicrobiales</taxon>
        <taxon>Xanthobacteraceae</taxon>
        <taxon>Xanthobacter</taxon>
    </lineage>
</organism>
<dbReference type="Pfam" id="PF04954">
    <property type="entry name" value="SIP"/>
    <property type="match status" value="1"/>
</dbReference>